<dbReference type="AlphaFoldDB" id="A0A0F9NUH3"/>
<dbReference type="EMBL" id="LAZR01006381">
    <property type="protein sequence ID" value="KKM92525.1"/>
    <property type="molecule type" value="Genomic_DNA"/>
</dbReference>
<protein>
    <submittedName>
        <fullName evidence="2">Uncharacterized protein</fullName>
    </submittedName>
</protein>
<name>A0A0F9NUH3_9ZZZZ</name>
<gene>
    <name evidence="2" type="ORF">LCGC14_1217540</name>
</gene>
<keyword evidence="1" id="KW-0812">Transmembrane</keyword>
<comment type="caution">
    <text evidence="2">The sequence shown here is derived from an EMBL/GenBank/DDBJ whole genome shotgun (WGS) entry which is preliminary data.</text>
</comment>
<keyword evidence="1" id="KW-1133">Transmembrane helix</keyword>
<organism evidence="2">
    <name type="scientific">marine sediment metagenome</name>
    <dbReference type="NCBI Taxonomy" id="412755"/>
    <lineage>
        <taxon>unclassified sequences</taxon>
        <taxon>metagenomes</taxon>
        <taxon>ecological metagenomes</taxon>
    </lineage>
</organism>
<proteinExistence type="predicted"/>
<sequence length="104" mass="12269">MKKRSLNEWIRIWLITVIAIGIVMLTILVVWVQTEASTSSEGEFLNEFTISITPASCSEGWERINQEIFGVHRRGCYPIDFDYEKANKRLRDHLQKEKEPRWKS</sequence>
<accession>A0A0F9NUH3</accession>
<keyword evidence="1" id="KW-0472">Membrane</keyword>
<feature type="transmembrane region" description="Helical" evidence="1">
    <location>
        <begin position="12"/>
        <end position="32"/>
    </location>
</feature>
<evidence type="ECO:0000256" key="1">
    <source>
        <dbReference type="SAM" id="Phobius"/>
    </source>
</evidence>
<evidence type="ECO:0000313" key="2">
    <source>
        <dbReference type="EMBL" id="KKM92525.1"/>
    </source>
</evidence>
<reference evidence="2" key="1">
    <citation type="journal article" date="2015" name="Nature">
        <title>Complex archaea that bridge the gap between prokaryotes and eukaryotes.</title>
        <authorList>
            <person name="Spang A."/>
            <person name="Saw J.H."/>
            <person name="Jorgensen S.L."/>
            <person name="Zaremba-Niedzwiedzka K."/>
            <person name="Martijn J."/>
            <person name="Lind A.E."/>
            <person name="van Eijk R."/>
            <person name="Schleper C."/>
            <person name="Guy L."/>
            <person name="Ettema T.J."/>
        </authorList>
    </citation>
    <scope>NUCLEOTIDE SEQUENCE</scope>
</reference>